<dbReference type="InterPro" id="IPR009057">
    <property type="entry name" value="Homeodomain-like_sf"/>
</dbReference>
<reference evidence="6 7" key="1">
    <citation type="submission" date="2017-09" db="EMBL/GenBank/DDBJ databases">
        <title>Complete Genome Sequences of Two Strains of the Meat Spoilage Bacterium Brochothrix thermosphacta Isolated from Ground Chicken.</title>
        <authorList>
            <person name="Paoli G.C."/>
            <person name="Wijey C."/>
            <person name="Chen C.-Y."/>
            <person name="Nguyen L."/>
            <person name="Yan X."/>
            <person name="Irwin P.L."/>
        </authorList>
    </citation>
    <scope>NUCLEOTIDE SEQUENCE [LARGE SCALE GENOMIC DNA]</scope>
    <source>
        <strain evidence="6 7">BI</strain>
    </source>
</reference>
<dbReference type="KEGG" id="bths:CNY62_03595"/>
<dbReference type="OrthoDB" id="9795242at2"/>
<feature type="domain" description="HTH tetR-type" evidence="5">
    <location>
        <begin position="6"/>
        <end position="66"/>
    </location>
</feature>
<evidence type="ECO:0000256" key="4">
    <source>
        <dbReference type="PROSITE-ProRule" id="PRU00335"/>
    </source>
</evidence>
<dbReference type="Pfam" id="PF16925">
    <property type="entry name" value="TetR_C_13"/>
    <property type="match status" value="1"/>
</dbReference>
<evidence type="ECO:0000259" key="5">
    <source>
        <dbReference type="PROSITE" id="PS50977"/>
    </source>
</evidence>
<dbReference type="Pfam" id="PF00440">
    <property type="entry name" value="TetR_N"/>
    <property type="match status" value="1"/>
</dbReference>
<dbReference type="InterPro" id="IPR023772">
    <property type="entry name" value="DNA-bd_HTH_TetR-type_CS"/>
</dbReference>
<accession>A0A1D2K1L3</accession>
<evidence type="ECO:0000313" key="6">
    <source>
        <dbReference type="EMBL" id="ATF25557.1"/>
    </source>
</evidence>
<dbReference type="PROSITE" id="PS50977">
    <property type="entry name" value="HTH_TETR_2"/>
    <property type="match status" value="1"/>
</dbReference>
<dbReference type="RefSeq" id="WP_069120767.1">
    <property type="nucleotide sequence ID" value="NZ_CBCPHX010000005.1"/>
</dbReference>
<keyword evidence="2 4" id="KW-0238">DNA-binding</keyword>
<organism evidence="6 7">
    <name type="scientific">Brochothrix thermosphacta</name>
    <name type="common">Microbacterium thermosphactum</name>
    <dbReference type="NCBI Taxonomy" id="2756"/>
    <lineage>
        <taxon>Bacteria</taxon>
        <taxon>Bacillati</taxon>
        <taxon>Bacillota</taxon>
        <taxon>Bacilli</taxon>
        <taxon>Bacillales</taxon>
        <taxon>Listeriaceae</taxon>
        <taxon>Brochothrix</taxon>
    </lineage>
</organism>
<keyword evidence="3" id="KW-0804">Transcription</keyword>
<name>A0A1D2K1L3_BROTH</name>
<dbReference type="Gene3D" id="1.10.357.10">
    <property type="entry name" value="Tetracycline Repressor, domain 2"/>
    <property type="match status" value="1"/>
</dbReference>
<sequence length="193" mass="21979">MARKRAFDKDKALDFAMEIFWEKGYATTSISDLTEVMGIQRPSLYSAFGDKEELFESALRRYNNQHASFIRKKLQTYTSVKVAFLNLFEGVIEEEYSRDTSKGCFCINTIVELAPHDEKFEVLTREHQMYLTVIFQEKLLMGVESGEIDKDIDVKAVAHSLVVTLVGITVLLKSGINRLLIDNAVNLTLSLIK</sequence>
<dbReference type="PANTHER" id="PTHR47506:SF1">
    <property type="entry name" value="HTH-TYPE TRANSCRIPTIONAL REGULATOR YJDC"/>
    <property type="match status" value="1"/>
</dbReference>
<dbReference type="PANTHER" id="PTHR47506">
    <property type="entry name" value="TRANSCRIPTIONAL REGULATORY PROTEIN"/>
    <property type="match status" value="1"/>
</dbReference>
<dbReference type="Proteomes" id="UP000243591">
    <property type="component" value="Chromosome"/>
</dbReference>
<evidence type="ECO:0000256" key="2">
    <source>
        <dbReference type="ARBA" id="ARBA00023125"/>
    </source>
</evidence>
<dbReference type="GO" id="GO:0003677">
    <property type="term" value="F:DNA binding"/>
    <property type="evidence" value="ECO:0007669"/>
    <property type="project" value="UniProtKB-UniRule"/>
</dbReference>
<dbReference type="SUPFAM" id="SSF46689">
    <property type="entry name" value="Homeodomain-like"/>
    <property type="match status" value="1"/>
</dbReference>
<feature type="DNA-binding region" description="H-T-H motif" evidence="4">
    <location>
        <begin position="29"/>
        <end position="48"/>
    </location>
</feature>
<dbReference type="PROSITE" id="PS01081">
    <property type="entry name" value="HTH_TETR_1"/>
    <property type="match status" value="1"/>
</dbReference>
<evidence type="ECO:0000256" key="1">
    <source>
        <dbReference type="ARBA" id="ARBA00023015"/>
    </source>
</evidence>
<keyword evidence="1" id="KW-0805">Transcription regulation</keyword>
<dbReference type="InterPro" id="IPR011075">
    <property type="entry name" value="TetR_C"/>
</dbReference>
<evidence type="ECO:0000313" key="7">
    <source>
        <dbReference type="Proteomes" id="UP000243591"/>
    </source>
</evidence>
<dbReference type="InterPro" id="IPR001647">
    <property type="entry name" value="HTH_TetR"/>
</dbReference>
<dbReference type="InterPro" id="IPR036271">
    <property type="entry name" value="Tet_transcr_reg_TetR-rel_C_sf"/>
</dbReference>
<dbReference type="PRINTS" id="PR00455">
    <property type="entry name" value="HTHTETR"/>
</dbReference>
<dbReference type="SUPFAM" id="SSF48498">
    <property type="entry name" value="Tetracyclin repressor-like, C-terminal domain"/>
    <property type="match status" value="1"/>
</dbReference>
<protein>
    <submittedName>
        <fullName evidence="6">TetR/AcrR family transcriptional regulator</fullName>
    </submittedName>
</protein>
<dbReference type="Gene3D" id="1.10.10.60">
    <property type="entry name" value="Homeodomain-like"/>
    <property type="match status" value="1"/>
</dbReference>
<gene>
    <name evidence="6" type="ORF">CNY62_03595</name>
</gene>
<keyword evidence="7" id="KW-1185">Reference proteome</keyword>
<dbReference type="EMBL" id="CP023483">
    <property type="protein sequence ID" value="ATF25557.1"/>
    <property type="molecule type" value="Genomic_DNA"/>
</dbReference>
<evidence type="ECO:0000256" key="3">
    <source>
        <dbReference type="ARBA" id="ARBA00023163"/>
    </source>
</evidence>
<proteinExistence type="predicted"/>
<dbReference type="AlphaFoldDB" id="A0A1D2K1L3"/>